<keyword evidence="2" id="KW-1185">Reference proteome</keyword>
<accession>A0A9E7MTR9</accession>
<dbReference type="Proteomes" id="UP001056883">
    <property type="component" value="Segment"/>
</dbReference>
<evidence type="ECO:0000313" key="2">
    <source>
        <dbReference type="Proteomes" id="UP001056883"/>
    </source>
</evidence>
<evidence type="ECO:0000313" key="1">
    <source>
        <dbReference type="EMBL" id="USN16363.1"/>
    </source>
</evidence>
<gene>
    <name evidence="1" type="ORF">PLUTO_00470</name>
</gene>
<reference evidence="1" key="1">
    <citation type="submission" date="2022-05" db="EMBL/GenBank/DDBJ databases">
        <authorList>
            <person name="Friedrich I."/>
            <person name="Poehlein A."/>
            <person name="Schneider D."/>
            <person name="Hertel R."/>
            <person name="Daniel R."/>
        </authorList>
    </citation>
    <scope>NUCLEOTIDE SEQUENCE</scope>
</reference>
<organism evidence="1 2">
    <name type="scientific">Luteibacter phage vB_LflM-Pluto</name>
    <dbReference type="NCBI Taxonomy" id="2948611"/>
    <lineage>
        <taxon>Viruses</taxon>
        <taxon>Duplodnaviria</taxon>
        <taxon>Heunggongvirae</taxon>
        <taxon>Uroviricota</taxon>
        <taxon>Caudoviricetes</taxon>
        <taxon>Lindbergviridae</taxon>
        <taxon>Plutovirus</taxon>
        <taxon>Plutovirus pluto</taxon>
    </lineage>
</organism>
<proteinExistence type="predicted"/>
<sequence length="81" mass="9083">MIDSRNHYYGLVNSCEHSVATIPAEKLVPTDSDPFADSQSAVCEHCGTHLGWYCPDNDKHTCEYESGDECCVHCGYPEERK</sequence>
<protein>
    <submittedName>
        <fullName evidence="1">Uncharacterized protein</fullName>
    </submittedName>
</protein>
<name>A0A9E7MTR9_9CAUD</name>
<dbReference type="EMBL" id="ON529861">
    <property type="protein sequence ID" value="USN16363.1"/>
    <property type="molecule type" value="Genomic_DNA"/>
</dbReference>